<comment type="caution">
    <text evidence="2">The sequence shown here is derived from an EMBL/GenBank/DDBJ whole genome shotgun (WGS) entry which is preliminary data.</text>
</comment>
<evidence type="ECO:0000256" key="1">
    <source>
        <dbReference type="SAM" id="SignalP"/>
    </source>
</evidence>
<evidence type="ECO:0000313" key="2">
    <source>
        <dbReference type="EMBL" id="KAF2729785.1"/>
    </source>
</evidence>
<accession>A0A9P4QNU9</accession>
<reference evidence="2" key="1">
    <citation type="journal article" date="2020" name="Stud. Mycol.">
        <title>101 Dothideomycetes genomes: a test case for predicting lifestyles and emergence of pathogens.</title>
        <authorList>
            <person name="Haridas S."/>
            <person name="Albert R."/>
            <person name="Binder M."/>
            <person name="Bloem J."/>
            <person name="Labutti K."/>
            <person name="Salamov A."/>
            <person name="Andreopoulos B."/>
            <person name="Baker S."/>
            <person name="Barry K."/>
            <person name="Bills G."/>
            <person name="Bluhm B."/>
            <person name="Cannon C."/>
            <person name="Castanera R."/>
            <person name="Culley D."/>
            <person name="Daum C."/>
            <person name="Ezra D."/>
            <person name="Gonzalez J."/>
            <person name="Henrissat B."/>
            <person name="Kuo A."/>
            <person name="Liang C."/>
            <person name="Lipzen A."/>
            <person name="Lutzoni F."/>
            <person name="Magnuson J."/>
            <person name="Mondo S."/>
            <person name="Nolan M."/>
            <person name="Ohm R."/>
            <person name="Pangilinan J."/>
            <person name="Park H.-J."/>
            <person name="Ramirez L."/>
            <person name="Alfaro M."/>
            <person name="Sun H."/>
            <person name="Tritt A."/>
            <person name="Yoshinaga Y."/>
            <person name="Zwiers L.-H."/>
            <person name="Turgeon B."/>
            <person name="Goodwin S."/>
            <person name="Spatafora J."/>
            <person name="Crous P."/>
            <person name="Grigoriev I."/>
        </authorList>
    </citation>
    <scope>NUCLEOTIDE SEQUENCE</scope>
    <source>
        <strain evidence="2">CBS 125425</strain>
    </source>
</reference>
<proteinExistence type="predicted"/>
<keyword evidence="3" id="KW-1185">Reference proteome</keyword>
<dbReference type="EMBL" id="ML996235">
    <property type="protein sequence ID" value="KAF2729785.1"/>
    <property type="molecule type" value="Genomic_DNA"/>
</dbReference>
<organism evidence="2 3">
    <name type="scientific">Polyplosphaeria fusca</name>
    <dbReference type="NCBI Taxonomy" id="682080"/>
    <lineage>
        <taxon>Eukaryota</taxon>
        <taxon>Fungi</taxon>
        <taxon>Dikarya</taxon>
        <taxon>Ascomycota</taxon>
        <taxon>Pezizomycotina</taxon>
        <taxon>Dothideomycetes</taxon>
        <taxon>Pleosporomycetidae</taxon>
        <taxon>Pleosporales</taxon>
        <taxon>Tetraplosphaeriaceae</taxon>
        <taxon>Polyplosphaeria</taxon>
    </lineage>
</organism>
<dbReference type="Proteomes" id="UP000799444">
    <property type="component" value="Unassembled WGS sequence"/>
</dbReference>
<feature type="signal peptide" evidence="1">
    <location>
        <begin position="1"/>
        <end position="17"/>
    </location>
</feature>
<name>A0A9P4QNU9_9PLEO</name>
<feature type="chain" id="PRO_5040293921" evidence="1">
    <location>
        <begin position="18"/>
        <end position="176"/>
    </location>
</feature>
<dbReference type="AlphaFoldDB" id="A0A9P4QNU9"/>
<evidence type="ECO:0000313" key="3">
    <source>
        <dbReference type="Proteomes" id="UP000799444"/>
    </source>
</evidence>
<keyword evidence="1" id="KW-0732">Signal</keyword>
<sequence>MKPTILLLPTLLSLAHAHFPLKPSSPAALSSHVKSLVPRIISTLDIEGHIAHEICTHDYASDPQKCTAVLVDGYRVQAAEVLGKAGLQGKDGKNVHKGDGKREEKRGRKALDPVQMCIDACVQLKEEQCEDMKIDTEECDEGRVKEGCVSDCKVLGAMFAKRGFEGVKGMLERQLR</sequence>
<gene>
    <name evidence="2" type="ORF">EJ04DRAFT_555886</name>
</gene>
<protein>
    <submittedName>
        <fullName evidence="2">Uncharacterized protein</fullName>
    </submittedName>
</protein>